<reference evidence="3 4" key="1">
    <citation type="submission" date="2023-03" db="EMBL/GenBank/DDBJ databases">
        <title>WGS of Gossypium arboreum.</title>
        <authorList>
            <person name="Yu D."/>
        </authorList>
    </citation>
    <scope>NUCLEOTIDE SEQUENCE [LARGE SCALE GENOMIC DNA]</scope>
    <source>
        <tissue evidence="3">Leaf</tissue>
    </source>
</reference>
<dbReference type="EMBL" id="JARKNE010000005">
    <property type="protein sequence ID" value="KAK5832949.1"/>
    <property type="molecule type" value="Genomic_DNA"/>
</dbReference>
<comment type="caution">
    <text evidence="3">The sequence shown here is derived from an EMBL/GenBank/DDBJ whole genome shotgun (WGS) entry which is preliminary data.</text>
</comment>
<dbReference type="PANTHER" id="PTHR48200:SF1">
    <property type="entry name" value="AMINOTRANSFERASE-LIKE PLANT MOBILE DOMAIN-CONTAINING PROTEIN"/>
    <property type="match status" value="1"/>
</dbReference>
<evidence type="ECO:0000313" key="4">
    <source>
        <dbReference type="Proteomes" id="UP001358586"/>
    </source>
</evidence>
<dbReference type="InterPro" id="IPR056647">
    <property type="entry name" value="DUF7745"/>
</dbReference>
<evidence type="ECO:0000256" key="1">
    <source>
        <dbReference type="SAM" id="Coils"/>
    </source>
</evidence>
<organism evidence="3 4">
    <name type="scientific">Gossypium arboreum</name>
    <name type="common">Tree cotton</name>
    <name type="synonym">Gossypium nanking</name>
    <dbReference type="NCBI Taxonomy" id="29729"/>
    <lineage>
        <taxon>Eukaryota</taxon>
        <taxon>Viridiplantae</taxon>
        <taxon>Streptophyta</taxon>
        <taxon>Embryophyta</taxon>
        <taxon>Tracheophyta</taxon>
        <taxon>Spermatophyta</taxon>
        <taxon>Magnoliopsida</taxon>
        <taxon>eudicotyledons</taxon>
        <taxon>Gunneridae</taxon>
        <taxon>Pentapetalae</taxon>
        <taxon>rosids</taxon>
        <taxon>malvids</taxon>
        <taxon>Malvales</taxon>
        <taxon>Malvaceae</taxon>
        <taxon>Malvoideae</taxon>
        <taxon>Gossypium</taxon>
    </lineage>
</organism>
<dbReference type="Pfam" id="PF24924">
    <property type="entry name" value="DUF7745"/>
    <property type="match status" value="1"/>
</dbReference>
<protein>
    <recommendedName>
        <fullName evidence="2">DUF7745 domain-containing protein</fullName>
    </recommendedName>
</protein>
<dbReference type="Proteomes" id="UP001358586">
    <property type="component" value="Chromosome 5"/>
</dbReference>
<keyword evidence="1" id="KW-0175">Coiled coil</keyword>
<evidence type="ECO:0000313" key="3">
    <source>
        <dbReference type="EMBL" id="KAK5832949.1"/>
    </source>
</evidence>
<feature type="domain" description="DUF7745" evidence="2">
    <location>
        <begin position="55"/>
        <end position="414"/>
    </location>
</feature>
<feature type="coiled-coil region" evidence="1">
    <location>
        <begin position="444"/>
        <end position="632"/>
    </location>
</feature>
<sequence length="696" mass="81803">MEKGFFDKVEDNAAVRVWAETTQQEKGDSLTKGYVSELWNFTRISVTQNNLQELKEIWNQWDDKFKQLFYCHYGDLPYLLDVKVDEHLFRALAQYWNSAYSCFTFGKVDLVPTIEEYTTLLRCSKIQIDRIYTRPANVPAFLKKLMNITGMSEQWVTTRIKQKGDCKCISWRNLRDLILAHPDVKKRVDVFALSIYGLVIFPKALGNVDEAVVDLFDRLSKGTTPVPAILAETFRSLNACRRAGEGRFIGCAQLLLSWFHSHFWKVEKVSYRIFSENYSPLKELVATPRRDDVTEENWMNVLQNLQEEDVEWRAPWMVPDEILYRCGDFDWVPLLGVWGAVGYAPLLALRQYRSRQFTPPIYGLAQCEFTFTGNNYKKKVREISNAWNQTRKMKKFAANPMTTPEYDRWWNQRINDNIPTSDQGNPQSVEEHLKVIPSELEIIRQDFERKSLELEKRIEHLEEEKMQLGLDVDAQKLEAERLRKGKNKAEEDLDSLKTDYKKLRRSMRTAGLGKTSEQWRHEVRKEQSKANQWEEKFRDTQAREGALKRSLVESQNEKEGLKIRVSELERLLYQYRSRNSAIELKASQSRIEELKKNIEELKTALQNRELQIELLEVNNERWKEQLHQSQDQVRSRDYIMGEALTQVREVADHLQTLAVQADVLSLKYELETDRGQKLAWLLRQVKALSIRAKPYM</sequence>
<keyword evidence="4" id="KW-1185">Reference proteome</keyword>
<gene>
    <name evidence="3" type="ORF">PVK06_016757</name>
</gene>
<name>A0ABR0Q1C3_GOSAR</name>
<accession>A0ABR0Q1C3</accession>
<proteinExistence type="predicted"/>
<dbReference type="PANTHER" id="PTHR48200">
    <property type="entry name" value="PROTEIN, PUTATIVE-RELATED"/>
    <property type="match status" value="1"/>
</dbReference>
<evidence type="ECO:0000259" key="2">
    <source>
        <dbReference type="Pfam" id="PF24924"/>
    </source>
</evidence>